<evidence type="ECO:0000313" key="3">
    <source>
        <dbReference type="Proteomes" id="UP000004440"/>
    </source>
</evidence>
<dbReference type="AlphaFoldDB" id="F9CUQ3"/>
<proteinExistence type="predicted"/>
<accession>F9CUQ3</accession>
<name>F9CUQ3_9ARCH</name>
<comment type="caution">
    <text evidence="2">The sequence shown here is derived from an EMBL/GenBank/DDBJ whole genome shotgun (WGS) entry which is preliminary data.</text>
</comment>
<protein>
    <recommendedName>
        <fullName evidence="1">C2H2-type domain-containing protein</fullName>
    </recommendedName>
</protein>
<dbReference type="Proteomes" id="UP000004440">
    <property type="component" value="Unassembled WGS sequence"/>
</dbReference>
<dbReference type="PROSITE" id="PS50157">
    <property type="entry name" value="ZINC_FINGER_C2H2_2"/>
    <property type="match status" value="1"/>
</dbReference>
<sequence>MFKNINKFRSFMAQSKCPYCSSLFENNEVLSKHIDKVHNAAEPI</sequence>
<dbReference type="EMBL" id="AFPU01000001">
    <property type="protein sequence ID" value="EGP93099.1"/>
    <property type="molecule type" value="Genomic_DNA"/>
</dbReference>
<dbReference type="InterPro" id="IPR013087">
    <property type="entry name" value="Znf_C2H2_type"/>
</dbReference>
<evidence type="ECO:0000313" key="2">
    <source>
        <dbReference type="EMBL" id="EGP93099.1"/>
    </source>
</evidence>
<organism evidence="2 3">
    <name type="scientific">Nitrosarchaeum koreense MY1</name>
    <dbReference type="NCBI Taxonomy" id="1001994"/>
    <lineage>
        <taxon>Archaea</taxon>
        <taxon>Nitrososphaerota</taxon>
        <taxon>Nitrososphaeria</taxon>
        <taxon>Nitrosopumilales</taxon>
        <taxon>Nitrosopumilaceae</taxon>
        <taxon>Nitrosarchaeum</taxon>
    </lineage>
</organism>
<keyword evidence="3" id="KW-1185">Reference proteome</keyword>
<reference evidence="2 3" key="1">
    <citation type="journal article" date="2011" name="J. Bacteriol.">
        <title>Genome Sequence of an Ammonia-Oxidizing Soil Archaeon, "Candidatus Nitrosoarchaeum koreensis" MY1.</title>
        <authorList>
            <person name="Kim B.K."/>
            <person name="Jung M.Y."/>
            <person name="Yu D.S."/>
            <person name="Park S.J."/>
            <person name="Oh T.K."/>
            <person name="Rhee S.K."/>
            <person name="Kim J.F."/>
        </authorList>
    </citation>
    <scope>NUCLEOTIDE SEQUENCE [LARGE SCALE GENOMIC DNA]</scope>
    <source>
        <strain evidence="2 3">MY1</strain>
    </source>
</reference>
<dbReference type="Gene3D" id="3.30.160.60">
    <property type="entry name" value="Classic Zinc Finger"/>
    <property type="match status" value="1"/>
</dbReference>
<dbReference type="PROSITE" id="PS00028">
    <property type="entry name" value="ZINC_FINGER_C2H2_1"/>
    <property type="match status" value="1"/>
</dbReference>
<feature type="domain" description="C2H2-type" evidence="1">
    <location>
        <begin position="15"/>
        <end position="43"/>
    </location>
</feature>
<evidence type="ECO:0000259" key="1">
    <source>
        <dbReference type="PROSITE" id="PS50157"/>
    </source>
</evidence>
<gene>
    <name evidence="2" type="ORF">MY1_0328</name>
</gene>